<dbReference type="AlphaFoldDB" id="A0A133V3R5"/>
<gene>
    <name evidence="1" type="ORF">AKJ41_02845</name>
</gene>
<protein>
    <submittedName>
        <fullName evidence="1">Uncharacterized protein</fullName>
    </submittedName>
</protein>
<reference evidence="1 2" key="1">
    <citation type="journal article" date="2016" name="Sci. Rep.">
        <title>Metabolic traits of an uncultured archaeal lineage -MSBL1- from brine pools of the Red Sea.</title>
        <authorList>
            <person name="Mwirichia R."/>
            <person name="Alam I."/>
            <person name="Rashid M."/>
            <person name="Vinu M."/>
            <person name="Ba-Alawi W."/>
            <person name="Anthony Kamau A."/>
            <person name="Kamanda Ngugi D."/>
            <person name="Goker M."/>
            <person name="Klenk H.P."/>
            <person name="Bajic V."/>
            <person name="Stingl U."/>
        </authorList>
    </citation>
    <scope>NUCLEOTIDE SEQUENCE [LARGE SCALE GENOMIC DNA]</scope>
    <source>
        <strain evidence="1">SCGC-AAA259O05</strain>
    </source>
</reference>
<proteinExistence type="predicted"/>
<dbReference type="Proteomes" id="UP000070344">
    <property type="component" value="Unassembled WGS sequence"/>
</dbReference>
<evidence type="ECO:0000313" key="1">
    <source>
        <dbReference type="EMBL" id="KXB01073.1"/>
    </source>
</evidence>
<keyword evidence="2" id="KW-1185">Reference proteome</keyword>
<comment type="caution">
    <text evidence="1">The sequence shown here is derived from an EMBL/GenBank/DDBJ whole genome shotgun (WGS) entry which is preliminary data.</text>
</comment>
<name>A0A133V3R5_9EURY</name>
<organism evidence="1 2">
    <name type="scientific">candidate division MSBL1 archaeon SCGC-AAA259O05</name>
    <dbReference type="NCBI Taxonomy" id="1698271"/>
    <lineage>
        <taxon>Archaea</taxon>
        <taxon>Methanobacteriati</taxon>
        <taxon>Methanobacteriota</taxon>
        <taxon>candidate division MSBL1</taxon>
    </lineage>
</organism>
<dbReference type="EMBL" id="LHXV01000028">
    <property type="protein sequence ID" value="KXB01073.1"/>
    <property type="molecule type" value="Genomic_DNA"/>
</dbReference>
<evidence type="ECO:0000313" key="2">
    <source>
        <dbReference type="Proteomes" id="UP000070344"/>
    </source>
</evidence>
<accession>A0A133V3R5</accession>
<sequence>MKKYAKIGIVLLVGVLGFSISFAFLSSSWIVEERGTDSPKNEVQDLTAMDAYEKGYLEGIVSVNSKSENAQVKIGENIQLRISFTYQGKSQAPENVRLIPNSDKVSVDVPYKPIENGKPQRGGSIRINKFLSFKPILIKKGQTVETIITFSASETFPENKLLKSGVDTIPIPIGNYRVNSELVVVAQTDLLEVEI</sequence>